<evidence type="ECO:0000256" key="9">
    <source>
        <dbReference type="ARBA" id="ARBA00023136"/>
    </source>
</evidence>
<dbReference type="CDD" id="cd01347">
    <property type="entry name" value="ligand_gated_channel"/>
    <property type="match status" value="1"/>
</dbReference>
<dbReference type="PANTHER" id="PTHR30069">
    <property type="entry name" value="TONB-DEPENDENT OUTER MEMBRANE RECEPTOR"/>
    <property type="match status" value="1"/>
</dbReference>
<evidence type="ECO:0000256" key="4">
    <source>
        <dbReference type="ARBA" id="ARBA00022692"/>
    </source>
</evidence>
<evidence type="ECO:0000256" key="7">
    <source>
        <dbReference type="ARBA" id="ARBA00023077"/>
    </source>
</evidence>
<comment type="subcellular location">
    <subcellularLocation>
        <location evidence="1 11">Cell outer membrane</location>
        <topology evidence="1 11">Multi-pass membrane protein</topology>
    </subcellularLocation>
</comment>
<keyword evidence="9 11" id="KW-0472">Membrane</keyword>
<evidence type="ECO:0000256" key="12">
    <source>
        <dbReference type="RuleBase" id="RU003357"/>
    </source>
</evidence>
<dbReference type="Pfam" id="PF07715">
    <property type="entry name" value="Plug"/>
    <property type="match status" value="1"/>
</dbReference>
<evidence type="ECO:0000259" key="14">
    <source>
        <dbReference type="Pfam" id="PF07715"/>
    </source>
</evidence>
<dbReference type="AlphaFoldDB" id="A0A2W4QCF2"/>
<evidence type="ECO:0000256" key="11">
    <source>
        <dbReference type="PROSITE-ProRule" id="PRU01360"/>
    </source>
</evidence>
<protein>
    <submittedName>
        <fullName evidence="15">TonB-dependent vitamin B12 receptor</fullName>
    </submittedName>
</protein>
<feature type="domain" description="TonB-dependent receptor-like beta-barrel" evidence="13">
    <location>
        <begin position="261"/>
        <end position="625"/>
    </location>
</feature>
<gene>
    <name evidence="15" type="primary">btuB</name>
    <name evidence="15" type="ORF">DM484_30715</name>
</gene>
<dbReference type="Gene3D" id="2.170.130.10">
    <property type="entry name" value="TonB-dependent receptor, plug domain"/>
    <property type="match status" value="1"/>
</dbReference>
<dbReference type="PROSITE" id="PS52016">
    <property type="entry name" value="TONB_DEPENDENT_REC_3"/>
    <property type="match status" value="1"/>
</dbReference>
<keyword evidence="10 11" id="KW-0998">Cell outer membrane</keyword>
<evidence type="ECO:0000256" key="3">
    <source>
        <dbReference type="ARBA" id="ARBA00022452"/>
    </source>
</evidence>
<keyword evidence="7 12" id="KW-0798">TonB box</keyword>
<evidence type="ECO:0000256" key="8">
    <source>
        <dbReference type="ARBA" id="ARBA00023114"/>
    </source>
</evidence>
<dbReference type="Gene3D" id="2.40.170.20">
    <property type="entry name" value="TonB-dependent receptor, beta-barrel domain"/>
    <property type="match status" value="1"/>
</dbReference>
<dbReference type="GO" id="GO:0015288">
    <property type="term" value="F:porin activity"/>
    <property type="evidence" value="ECO:0007669"/>
    <property type="project" value="UniProtKB-KW"/>
</dbReference>
<dbReference type="InterPro" id="IPR039426">
    <property type="entry name" value="TonB-dep_rcpt-like"/>
</dbReference>
<evidence type="ECO:0000313" key="16">
    <source>
        <dbReference type="Proteomes" id="UP000249396"/>
    </source>
</evidence>
<keyword evidence="4 11" id="KW-0812">Transmembrane</keyword>
<evidence type="ECO:0000256" key="10">
    <source>
        <dbReference type="ARBA" id="ARBA00023237"/>
    </source>
</evidence>
<dbReference type="InterPro" id="IPR036942">
    <property type="entry name" value="Beta-barrel_TonB_sf"/>
</dbReference>
<evidence type="ECO:0000256" key="1">
    <source>
        <dbReference type="ARBA" id="ARBA00004571"/>
    </source>
</evidence>
<keyword evidence="6" id="KW-0406">Ion transport</keyword>
<proteinExistence type="inferred from homology"/>
<dbReference type="Proteomes" id="UP000249396">
    <property type="component" value="Unassembled WGS sequence"/>
</dbReference>
<dbReference type="SUPFAM" id="SSF56935">
    <property type="entry name" value="Porins"/>
    <property type="match status" value="1"/>
</dbReference>
<comment type="caution">
    <text evidence="15">The sequence shown here is derived from an EMBL/GenBank/DDBJ whole genome shotgun (WGS) entry which is preliminary data.</text>
</comment>
<feature type="domain" description="TonB-dependent receptor plug" evidence="14">
    <location>
        <begin position="84"/>
        <end position="189"/>
    </location>
</feature>
<dbReference type="InterPro" id="IPR012910">
    <property type="entry name" value="Plug_dom"/>
</dbReference>
<reference evidence="15 16" key="1">
    <citation type="journal article" date="2018" name="Aquat. Microb. Ecol.">
        <title>Gammaproteobacterial methanotrophs dominate.</title>
        <authorList>
            <person name="Rissanen A.J."/>
            <person name="Saarenheimo J."/>
            <person name="Tiirola M."/>
            <person name="Peura S."/>
            <person name="Aalto S.L."/>
            <person name="Karvinen A."/>
            <person name="Nykanen H."/>
        </authorList>
    </citation>
    <scope>NUCLEOTIDE SEQUENCE [LARGE SCALE GENOMIC DNA]</scope>
    <source>
        <strain evidence="15">AMbin10</strain>
    </source>
</reference>
<keyword evidence="8" id="KW-0626">Porin</keyword>
<dbReference type="EMBL" id="QJPH01000592">
    <property type="protein sequence ID" value="PZN68886.1"/>
    <property type="molecule type" value="Genomic_DNA"/>
</dbReference>
<dbReference type="PANTHER" id="PTHR30069:SF53">
    <property type="entry name" value="COLICIN I RECEPTOR-RELATED"/>
    <property type="match status" value="1"/>
</dbReference>
<dbReference type="GO" id="GO:0006811">
    <property type="term" value="P:monoatomic ion transport"/>
    <property type="evidence" value="ECO:0007669"/>
    <property type="project" value="UniProtKB-KW"/>
</dbReference>
<comment type="similarity">
    <text evidence="11 12">Belongs to the TonB-dependent receptor family.</text>
</comment>
<dbReference type="InterPro" id="IPR010101">
    <property type="entry name" value="B12_transptr_BtuB"/>
</dbReference>
<keyword evidence="3 11" id="KW-1134">Transmembrane beta strand</keyword>
<keyword evidence="5" id="KW-0732">Signal</keyword>
<dbReference type="InterPro" id="IPR037066">
    <property type="entry name" value="Plug_dom_sf"/>
</dbReference>
<dbReference type="NCBIfam" id="TIGR01779">
    <property type="entry name" value="TonB-B12"/>
    <property type="match status" value="1"/>
</dbReference>
<dbReference type="Pfam" id="PF00593">
    <property type="entry name" value="TonB_dep_Rec_b-barrel"/>
    <property type="match status" value="1"/>
</dbReference>
<dbReference type="InterPro" id="IPR000531">
    <property type="entry name" value="Beta-barrel_TonB"/>
</dbReference>
<keyword evidence="2 11" id="KW-0813">Transport</keyword>
<evidence type="ECO:0000313" key="15">
    <source>
        <dbReference type="EMBL" id="PZN68886.1"/>
    </source>
</evidence>
<evidence type="ECO:0000256" key="5">
    <source>
        <dbReference type="ARBA" id="ARBA00022729"/>
    </source>
</evidence>
<dbReference type="GO" id="GO:0015420">
    <property type="term" value="F:ABC-type vitamin B12 transporter activity"/>
    <property type="evidence" value="ECO:0007669"/>
    <property type="project" value="InterPro"/>
</dbReference>
<evidence type="ECO:0000256" key="2">
    <source>
        <dbReference type="ARBA" id="ARBA00022448"/>
    </source>
</evidence>
<dbReference type="GO" id="GO:0046930">
    <property type="term" value="C:pore complex"/>
    <property type="evidence" value="ECO:0007669"/>
    <property type="project" value="UniProtKB-KW"/>
</dbReference>
<organism evidence="15 16">
    <name type="scientific">Candidatus Methylumidiphilus alinenensis</name>
    <dbReference type="NCBI Taxonomy" id="2202197"/>
    <lineage>
        <taxon>Bacteria</taxon>
        <taxon>Pseudomonadati</taxon>
        <taxon>Pseudomonadota</taxon>
        <taxon>Gammaproteobacteria</taxon>
        <taxon>Methylococcales</taxon>
        <taxon>Candidatus Methylumidiphilus</taxon>
    </lineage>
</organism>
<evidence type="ECO:0000259" key="13">
    <source>
        <dbReference type="Pfam" id="PF00593"/>
    </source>
</evidence>
<sequence length="655" mass="71301">MFCRVANHLLFRWSLPFCCPVLFDTFCIHGHAGEHGLLRGYSLKFNLSFFLLAATGTALADTDTQTETLPPIVVTATRTAQSVDESLASVSVITREDIEKKQILSVQDALFGIAGIGISNNGGLGKQSDVFMRGTNSNHVLFLVDGVRMGSATAGSTPIQDIPIDQVDHIEIVRGPRSSLYGSDAIGGVIQIFTRKGGGDLKPFISLGGGTYNTYKVSAGVSGGGGNGWFNFSGAELYTGGIHPCLGDPVTGQGCGVTQPGNGGYNNTSGSARAGYRFENGLEIEGNLLQAAGNNRYNGSYTDNSQIQQQVIGGKLRYSPLSFWSTTLRAGTNADMENDYLGKAFVDSFNTRRVTTTWQNDFTLHKDHVLTVGFDYYVNRVDSSLVFPVTSRDDKAGFLQYQGLIEGHSLNLSVRQDSNQQFGGKTTGGAAWGYDFGETLRLNASYGTAFKAPTFNDLYYPNFSNPNLKPESSQSAEVGAKGKLFNVNWAVNGYYTKIDDLIVFDSTTLKPNNISNAEILGMENQASTQLFGVIIKASLSLLDPRNRDGGPNDGNVLPRRAQQMAQLDLDRRFDKFRVGLIVNEQGRSYEDLANTIKLHGFTTVGLRASYEVYKDVLLEGRASNLFNEHYETAYLYNQMGTTLFLSLNYSPGKTQ</sequence>
<keyword evidence="15" id="KW-0675">Receptor</keyword>
<accession>A0A2W4QCF2</accession>
<dbReference type="GO" id="GO:0009279">
    <property type="term" value="C:cell outer membrane"/>
    <property type="evidence" value="ECO:0007669"/>
    <property type="project" value="UniProtKB-SubCell"/>
</dbReference>
<name>A0A2W4QCF2_9GAMM</name>
<evidence type="ECO:0000256" key="6">
    <source>
        <dbReference type="ARBA" id="ARBA00023065"/>
    </source>
</evidence>